<accession>A0A9P5N7J0</accession>
<feature type="non-terminal residue" evidence="1">
    <location>
        <position position="101"/>
    </location>
</feature>
<keyword evidence="2" id="KW-1185">Reference proteome</keyword>
<evidence type="ECO:0000313" key="1">
    <source>
        <dbReference type="EMBL" id="KAF8869793.1"/>
    </source>
</evidence>
<sequence>SFQINLPPSLRKRGSGVHDVFHSSLLRIHVPNDDRLFPGHLDTQIFEDKDLEGEWAVQKIKLHVGEGKNAVFEVLWKSGDVSWLPYSELKELHELEGYLEA</sequence>
<dbReference type="Proteomes" id="UP000724874">
    <property type="component" value="Unassembled WGS sequence"/>
</dbReference>
<comment type="caution">
    <text evidence="1">The sequence shown here is derived from an EMBL/GenBank/DDBJ whole genome shotgun (WGS) entry which is preliminary data.</text>
</comment>
<name>A0A9P5N7J0_GYMJU</name>
<evidence type="ECO:0008006" key="3">
    <source>
        <dbReference type="Google" id="ProtNLM"/>
    </source>
</evidence>
<proteinExistence type="predicted"/>
<evidence type="ECO:0000313" key="2">
    <source>
        <dbReference type="Proteomes" id="UP000724874"/>
    </source>
</evidence>
<reference evidence="1" key="1">
    <citation type="submission" date="2020-11" db="EMBL/GenBank/DDBJ databases">
        <authorList>
            <consortium name="DOE Joint Genome Institute"/>
            <person name="Ahrendt S."/>
            <person name="Riley R."/>
            <person name="Andreopoulos W."/>
            <person name="LaButti K."/>
            <person name="Pangilinan J."/>
            <person name="Ruiz-duenas F.J."/>
            <person name="Barrasa J.M."/>
            <person name="Sanchez-Garcia M."/>
            <person name="Camarero S."/>
            <person name="Miyauchi S."/>
            <person name="Serrano A."/>
            <person name="Linde D."/>
            <person name="Babiker R."/>
            <person name="Drula E."/>
            <person name="Ayuso-Fernandez I."/>
            <person name="Pacheco R."/>
            <person name="Padilla G."/>
            <person name="Ferreira P."/>
            <person name="Barriuso J."/>
            <person name="Kellner H."/>
            <person name="Castanera R."/>
            <person name="Alfaro M."/>
            <person name="Ramirez L."/>
            <person name="Pisabarro A.G."/>
            <person name="Kuo A."/>
            <person name="Tritt A."/>
            <person name="Lipzen A."/>
            <person name="He G."/>
            <person name="Yan M."/>
            <person name="Ng V."/>
            <person name="Cullen D."/>
            <person name="Martin F."/>
            <person name="Rosso M.-N."/>
            <person name="Henrissat B."/>
            <person name="Hibbett D."/>
            <person name="Martinez A.T."/>
            <person name="Grigoriev I.V."/>
        </authorList>
    </citation>
    <scope>NUCLEOTIDE SEQUENCE</scope>
    <source>
        <strain evidence="1">AH 44721</strain>
    </source>
</reference>
<gene>
    <name evidence="1" type="ORF">CPB84DRAFT_1637011</name>
</gene>
<feature type="non-terminal residue" evidence="1">
    <location>
        <position position="1"/>
    </location>
</feature>
<protein>
    <recommendedName>
        <fullName evidence="3">Chromo domain-containing protein</fullName>
    </recommendedName>
</protein>
<dbReference type="EMBL" id="JADNYJ010000402">
    <property type="protein sequence ID" value="KAF8869793.1"/>
    <property type="molecule type" value="Genomic_DNA"/>
</dbReference>
<dbReference type="OrthoDB" id="3211671at2759"/>
<dbReference type="InterPro" id="IPR016197">
    <property type="entry name" value="Chromo-like_dom_sf"/>
</dbReference>
<dbReference type="AlphaFoldDB" id="A0A9P5N7J0"/>
<dbReference type="SUPFAM" id="SSF54160">
    <property type="entry name" value="Chromo domain-like"/>
    <property type="match status" value="1"/>
</dbReference>
<organism evidence="1 2">
    <name type="scientific">Gymnopilus junonius</name>
    <name type="common">Spectacular rustgill mushroom</name>
    <name type="synonym">Gymnopilus spectabilis subsp. junonius</name>
    <dbReference type="NCBI Taxonomy" id="109634"/>
    <lineage>
        <taxon>Eukaryota</taxon>
        <taxon>Fungi</taxon>
        <taxon>Dikarya</taxon>
        <taxon>Basidiomycota</taxon>
        <taxon>Agaricomycotina</taxon>
        <taxon>Agaricomycetes</taxon>
        <taxon>Agaricomycetidae</taxon>
        <taxon>Agaricales</taxon>
        <taxon>Agaricineae</taxon>
        <taxon>Hymenogastraceae</taxon>
        <taxon>Gymnopilus</taxon>
    </lineage>
</organism>